<proteinExistence type="predicted"/>
<evidence type="ECO:0000313" key="2">
    <source>
        <dbReference type="Proteomes" id="UP001356427"/>
    </source>
</evidence>
<reference evidence="1 2" key="1">
    <citation type="submission" date="2021-04" db="EMBL/GenBank/DDBJ databases">
        <authorList>
            <person name="De Guttry C."/>
            <person name="Zahm M."/>
            <person name="Klopp C."/>
            <person name="Cabau C."/>
            <person name="Louis A."/>
            <person name="Berthelot C."/>
            <person name="Parey E."/>
            <person name="Roest Crollius H."/>
            <person name="Montfort J."/>
            <person name="Robinson-Rechavi M."/>
            <person name="Bucao C."/>
            <person name="Bouchez O."/>
            <person name="Gislard M."/>
            <person name="Lluch J."/>
            <person name="Milhes M."/>
            <person name="Lampietro C."/>
            <person name="Lopez Roques C."/>
            <person name="Donnadieu C."/>
            <person name="Braasch I."/>
            <person name="Desvignes T."/>
            <person name="Postlethwait J."/>
            <person name="Bobe J."/>
            <person name="Wedekind C."/>
            <person name="Guiguen Y."/>
        </authorList>
    </citation>
    <scope>NUCLEOTIDE SEQUENCE [LARGE SCALE GENOMIC DNA]</scope>
    <source>
        <strain evidence="1">Cs_M1</strain>
        <tissue evidence="1">Blood</tissue>
    </source>
</reference>
<comment type="caution">
    <text evidence="1">The sequence shown here is derived from an EMBL/GenBank/DDBJ whole genome shotgun (WGS) entry which is preliminary data.</text>
</comment>
<dbReference type="EMBL" id="JAGTTL010000027">
    <property type="protein sequence ID" value="KAK6300995.1"/>
    <property type="molecule type" value="Genomic_DNA"/>
</dbReference>
<evidence type="ECO:0000313" key="1">
    <source>
        <dbReference type="EMBL" id="KAK6300995.1"/>
    </source>
</evidence>
<organism evidence="1 2">
    <name type="scientific">Coregonus suidteri</name>
    <dbReference type="NCBI Taxonomy" id="861788"/>
    <lineage>
        <taxon>Eukaryota</taxon>
        <taxon>Metazoa</taxon>
        <taxon>Chordata</taxon>
        <taxon>Craniata</taxon>
        <taxon>Vertebrata</taxon>
        <taxon>Euteleostomi</taxon>
        <taxon>Actinopterygii</taxon>
        <taxon>Neopterygii</taxon>
        <taxon>Teleostei</taxon>
        <taxon>Protacanthopterygii</taxon>
        <taxon>Salmoniformes</taxon>
        <taxon>Salmonidae</taxon>
        <taxon>Coregoninae</taxon>
        <taxon>Coregonus</taxon>
    </lineage>
</organism>
<gene>
    <name evidence="1" type="ORF">J4Q44_G00290930</name>
</gene>
<accession>A0AAN8QDW9</accession>
<protein>
    <submittedName>
        <fullName evidence="1">Uncharacterized protein</fullName>
    </submittedName>
</protein>
<sequence length="76" mass="8823">MPKPRPVIQRGVLLRSHWLAFVGSRQLLPHSLLRDMDEHTPLRDSDLPRVGNPLGTNIIFVHLWRDLLRETTPLLN</sequence>
<name>A0AAN8QDW9_9TELE</name>
<dbReference type="Proteomes" id="UP001356427">
    <property type="component" value="Unassembled WGS sequence"/>
</dbReference>
<keyword evidence="2" id="KW-1185">Reference proteome</keyword>
<dbReference type="AlphaFoldDB" id="A0AAN8QDW9"/>